<evidence type="ECO:0000256" key="9">
    <source>
        <dbReference type="ARBA" id="ARBA00038423"/>
    </source>
</evidence>
<evidence type="ECO:0000256" key="10">
    <source>
        <dbReference type="ARBA" id="ARBA00067327"/>
    </source>
</evidence>
<dbReference type="InterPro" id="IPR011989">
    <property type="entry name" value="ARM-like"/>
</dbReference>
<feature type="domain" description="Importin N-terminal" evidence="13">
    <location>
        <begin position="42"/>
        <end position="110"/>
    </location>
</feature>
<dbReference type="SMART" id="SM00913">
    <property type="entry name" value="IBN_N"/>
    <property type="match status" value="1"/>
</dbReference>
<evidence type="ECO:0000256" key="2">
    <source>
        <dbReference type="ARBA" id="ARBA00004496"/>
    </source>
</evidence>
<dbReference type="GO" id="GO:0031981">
    <property type="term" value="C:nuclear lumen"/>
    <property type="evidence" value="ECO:0007669"/>
    <property type="project" value="UniProtKB-ARBA"/>
</dbReference>
<protein>
    <recommendedName>
        <fullName evidence="10">Transportin-1</fullName>
    </recommendedName>
    <alternativeName>
        <fullName evidence="11">Importin beta-2</fullName>
    </alternativeName>
    <alternativeName>
        <fullName evidence="12">Karyopherin beta-2</fullName>
    </alternativeName>
</protein>
<organism evidence="14 15">
    <name type="scientific">Meloidogyne javanica</name>
    <name type="common">Root-knot nematode worm</name>
    <dbReference type="NCBI Taxonomy" id="6303"/>
    <lineage>
        <taxon>Eukaryota</taxon>
        <taxon>Metazoa</taxon>
        <taxon>Ecdysozoa</taxon>
        <taxon>Nematoda</taxon>
        <taxon>Chromadorea</taxon>
        <taxon>Rhabditida</taxon>
        <taxon>Tylenchina</taxon>
        <taxon>Tylenchomorpha</taxon>
        <taxon>Tylenchoidea</taxon>
        <taxon>Meloidogynidae</taxon>
        <taxon>Meloidogyninae</taxon>
        <taxon>Meloidogyne</taxon>
        <taxon>Meloidogyne incognita group</taxon>
    </lineage>
</organism>
<evidence type="ECO:0000256" key="8">
    <source>
        <dbReference type="ARBA" id="ARBA00023242"/>
    </source>
</evidence>
<dbReference type="Pfam" id="PF03810">
    <property type="entry name" value="IBN_N"/>
    <property type="match status" value="1"/>
</dbReference>
<dbReference type="GO" id="GO:0005635">
    <property type="term" value="C:nuclear envelope"/>
    <property type="evidence" value="ECO:0007669"/>
    <property type="project" value="UniProtKB-SubCell"/>
</dbReference>
<dbReference type="SMART" id="SM00185">
    <property type="entry name" value="ARM"/>
    <property type="match status" value="2"/>
</dbReference>
<keyword evidence="5" id="KW-0963">Cytoplasm</keyword>
<dbReference type="InterPro" id="IPR040122">
    <property type="entry name" value="Importin_beta"/>
</dbReference>
<evidence type="ECO:0000256" key="6">
    <source>
        <dbReference type="ARBA" id="ARBA00022737"/>
    </source>
</evidence>
<evidence type="ECO:0000256" key="1">
    <source>
        <dbReference type="ARBA" id="ARBA00004259"/>
    </source>
</evidence>
<dbReference type="GO" id="GO:0005737">
    <property type="term" value="C:cytoplasm"/>
    <property type="evidence" value="ECO:0007669"/>
    <property type="project" value="UniProtKB-SubCell"/>
</dbReference>
<evidence type="ECO:0000256" key="4">
    <source>
        <dbReference type="ARBA" id="ARBA00022448"/>
    </source>
</evidence>
<sequence length="786" mass="88285">MEEQKQQQIDEQNWQPSQSELQQIIALLQHSQSSDKQMQQQIQQQLDQLNTHPQFCCYLLFILSKLIDEQVAIRAMSGLLLKNTIKNNWPNLPEPIKLYVKRNCFGAIGDGSPLVRATVGIIITTIFLHENVEKWPELLPTLCHFLETHDNNFNEGTLGALQKICEDSAACFRPEDVNLLIEKVLPFFNSPIGKLRALSVNAVNCILLVHNESISGVIDPFLQCLFRLANDDDQEVQKQLCRALTLLLESFIEKIAPQLPNIAEFMLLRTDDTNNEETALEACEFWLAFAESPQICKEVLAPILGKLLPVLIKCMRYSETDIILLKGDVEDDANVPDRIEDIKPRKCAAASLDVLSGVFSDDFLVYLLPILKDTLFSEHWEIKESGILALGAVAEGCMNGMTPHLPNLIPYLINSLQHTRALVRSITCWTLSRYCHYVVQQPQGPMFNQLLKELLARILDRNKRVQEAACSAFATFEEEASHELVPYLAEILGTLVEAFKRYQAKNLLILYDAVGTLADSVGANLADPPFVDMLMQPLMAKWSILKDDDKELFPLLECISSVATALHCSFLPYAEPVFQRCVHIISNTLQQSQAAAAAATSSATQQALNDQTDKDFLIVALDLLSELTEALRDYIEPLDSTNEVRQSSFALLGDLSKACYSYLQPNVHQFIPILAQNLNPEHVSVCNNAIWALGEISLNIGDQMRQYVPIILPQLIIVMNRDKGPKTLLENTAITLGRFGLSCSSDVSPFLFDFIRPWCLALRNVRDNDEKESAFRGLCLMINCNP</sequence>
<comment type="similarity">
    <text evidence="3">Belongs to the importin beta family. Importin beta-1 subfamily.</text>
</comment>
<evidence type="ECO:0000256" key="3">
    <source>
        <dbReference type="ARBA" id="ARBA00010907"/>
    </source>
</evidence>
<evidence type="ECO:0000256" key="7">
    <source>
        <dbReference type="ARBA" id="ARBA00022927"/>
    </source>
</evidence>
<dbReference type="GO" id="GO:0006606">
    <property type="term" value="P:protein import into nucleus"/>
    <property type="evidence" value="ECO:0007669"/>
    <property type="project" value="InterPro"/>
</dbReference>
<dbReference type="Pfam" id="PF13513">
    <property type="entry name" value="HEAT_EZ"/>
    <property type="match status" value="1"/>
</dbReference>
<dbReference type="Gene3D" id="1.25.10.10">
    <property type="entry name" value="Leucine-rich Repeat Variant"/>
    <property type="match status" value="1"/>
</dbReference>
<dbReference type="AlphaFoldDB" id="A0A915MD56"/>
<evidence type="ECO:0000259" key="13">
    <source>
        <dbReference type="PROSITE" id="PS50166"/>
    </source>
</evidence>
<dbReference type="SUPFAM" id="SSF48371">
    <property type="entry name" value="ARM repeat"/>
    <property type="match status" value="1"/>
</dbReference>
<evidence type="ECO:0000313" key="15">
    <source>
        <dbReference type="WBParaSite" id="scaffold34816_cov166.g21800"/>
    </source>
</evidence>
<dbReference type="Proteomes" id="UP000887561">
    <property type="component" value="Unplaced"/>
</dbReference>
<name>A0A915MD56_MELJA</name>
<evidence type="ECO:0000256" key="12">
    <source>
        <dbReference type="ARBA" id="ARBA00080641"/>
    </source>
</evidence>
<dbReference type="GO" id="GO:0031267">
    <property type="term" value="F:small GTPase binding"/>
    <property type="evidence" value="ECO:0007669"/>
    <property type="project" value="InterPro"/>
</dbReference>
<proteinExistence type="inferred from homology"/>
<keyword evidence="6" id="KW-0677">Repeat</keyword>
<keyword evidence="7" id="KW-0653">Protein transport</keyword>
<keyword evidence="14" id="KW-1185">Reference proteome</keyword>
<dbReference type="InterPro" id="IPR000225">
    <property type="entry name" value="Armadillo"/>
</dbReference>
<keyword evidence="4" id="KW-0813">Transport</keyword>
<dbReference type="PANTHER" id="PTHR10527">
    <property type="entry name" value="IMPORTIN BETA"/>
    <property type="match status" value="1"/>
</dbReference>
<evidence type="ECO:0000256" key="11">
    <source>
        <dbReference type="ARBA" id="ARBA00076938"/>
    </source>
</evidence>
<comment type="subcellular location">
    <subcellularLocation>
        <location evidence="2">Cytoplasm</location>
    </subcellularLocation>
    <subcellularLocation>
        <location evidence="1">Nucleus envelope</location>
    </subcellularLocation>
</comment>
<dbReference type="InterPro" id="IPR001494">
    <property type="entry name" value="Importin-beta_N"/>
</dbReference>
<comment type="similarity">
    <text evidence="9">Belongs to the importin beta family. Importin beta-2 subfamily.</text>
</comment>
<accession>A0A915MD56</accession>
<dbReference type="WBParaSite" id="scaffold34816_cov166.g21800">
    <property type="protein sequence ID" value="scaffold34816_cov166.g21800"/>
    <property type="gene ID" value="scaffold34816_cov166.g21800"/>
</dbReference>
<dbReference type="InterPro" id="IPR016024">
    <property type="entry name" value="ARM-type_fold"/>
</dbReference>
<evidence type="ECO:0000256" key="5">
    <source>
        <dbReference type="ARBA" id="ARBA00022490"/>
    </source>
</evidence>
<evidence type="ECO:0000313" key="14">
    <source>
        <dbReference type="Proteomes" id="UP000887561"/>
    </source>
</evidence>
<dbReference type="FunFam" id="1.25.10.10:FF:000028">
    <property type="entry name" value="Transportin-1 isoform 1"/>
    <property type="match status" value="1"/>
</dbReference>
<keyword evidence="8" id="KW-0539">Nucleus</keyword>
<reference evidence="15" key="1">
    <citation type="submission" date="2022-11" db="UniProtKB">
        <authorList>
            <consortium name="WormBaseParasite"/>
        </authorList>
    </citation>
    <scope>IDENTIFICATION</scope>
</reference>
<dbReference type="PROSITE" id="PS50166">
    <property type="entry name" value="IMPORTIN_B_NT"/>
    <property type="match status" value="1"/>
</dbReference>